<dbReference type="RefSeq" id="WP_074878207.1">
    <property type="nucleotide sequence ID" value="NZ_FNTF01000002.1"/>
</dbReference>
<reference evidence="1 2" key="1">
    <citation type="submission" date="2016-10" db="EMBL/GenBank/DDBJ databases">
        <authorList>
            <person name="de Groot N.N."/>
        </authorList>
    </citation>
    <scope>NUCLEOTIDE SEQUENCE [LARGE SCALE GENOMIC DNA]</scope>
    <source>
        <strain evidence="1 2">BS3655</strain>
    </source>
</reference>
<dbReference type="InterPro" id="IPR029069">
    <property type="entry name" value="HotDog_dom_sf"/>
</dbReference>
<gene>
    <name evidence="1" type="ORF">SAMN04490185_4853</name>
</gene>
<dbReference type="Gene3D" id="3.10.129.10">
    <property type="entry name" value="Hotdog Thioesterase"/>
    <property type="match status" value="1"/>
</dbReference>
<dbReference type="GO" id="GO:0016829">
    <property type="term" value="F:lyase activity"/>
    <property type="evidence" value="ECO:0007669"/>
    <property type="project" value="InterPro"/>
</dbReference>
<evidence type="ECO:0000313" key="1">
    <source>
        <dbReference type="EMBL" id="SEE06572.1"/>
    </source>
</evidence>
<dbReference type="Pfam" id="PF19315">
    <property type="entry name" value="MC_hydratase"/>
    <property type="match status" value="1"/>
</dbReference>
<dbReference type="InterPro" id="IPR052342">
    <property type="entry name" value="MCH/BMMD"/>
</dbReference>
<dbReference type="PANTHER" id="PTHR43664:SF1">
    <property type="entry name" value="BETA-METHYLMALYL-COA DEHYDRATASE"/>
    <property type="match status" value="1"/>
</dbReference>
<dbReference type="AlphaFoldDB" id="A0A1H5FSW5"/>
<dbReference type="CDD" id="cd03451">
    <property type="entry name" value="FkbR2"/>
    <property type="match status" value="1"/>
</dbReference>
<dbReference type="PANTHER" id="PTHR43664">
    <property type="entry name" value="MONOAMINE OXIDASE-RELATED"/>
    <property type="match status" value="1"/>
</dbReference>
<name>A0A1H5FSW5_9PSED</name>
<sequence length="174" mass="19590">MEPMILAHERIGENRYRESYGLHYEQFVVGDIFEHRPGRTVTELDNIWQSLINMNNHPAHIDLAYAQQTEFKKLLVNSSVTLSIVSGMTVATMSARAIANLGWDEIRLPNPVYVGDTLYAESEVVSKRESRSRPGQGIVTIKVIGRKQGGTPVITYLRTFLVPRNGMSQDYPVG</sequence>
<dbReference type="Proteomes" id="UP000183114">
    <property type="component" value="Unassembled WGS sequence"/>
</dbReference>
<accession>A0A1H5FSW5</accession>
<organism evidence="1 2">
    <name type="scientific">Pseudomonas frederiksbergensis</name>
    <dbReference type="NCBI Taxonomy" id="104087"/>
    <lineage>
        <taxon>Bacteria</taxon>
        <taxon>Pseudomonadati</taxon>
        <taxon>Pseudomonadota</taxon>
        <taxon>Gammaproteobacteria</taxon>
        <taxon>Pseudomonadales</taxon>
        <taxon>Pseudomonadaceae</taxon>
        <taxon>Pseudomonas</taxon>
    </lineage>
</organism>
<evidence type="ECO:0000313" key="2">
    <source>
        <dbReference type="Proteomes" id="UP000183114"/>
    </source>
</evidence>
<dbReference type="SUPFAM" id="SSF54637">
    <property type="entry name" value="Thioesterase/thiol ester dehydrase-isomerase"/>
    <property type="match status" value="1"/>
</dbReference>
<protein>
    <submittedName>
        <fullName evidence="1">Acyl dehydratase</fullName>
    </submittedName>
</protein>
<proteinExistence type="predicted"/>
<dbReference type="EMBL" id="FNTF01000002">
    <property type="protein sequence ID" value="SEE06572.1"/>
    <property type="molecule type" value="Genomic_DNA"/>
</dbReference>
<dbReference type="InterPro" id="IPR048274">
    <property type="entry name" value="MC_hydratase"/>
</dbReference>